<dbReference type="PROSITE" id="PS52015">
    <property type="entry name" value="TONB_CTD"/>
    <property type="match status" value="1"/>
</dbReference>
<dbReference type="InterPro" id="IPR006260">
    <property type="entry name" value="TonB/TolA_C"/>
</dbReference>
<keyword evidence="6" id="KW-0812">Transmembrane</keyword>
<dbReference type="Proteomes" id="UP000321039">
    <property type="component" value="Unassembled WGS sequence"/>
</dbReference>
<evidence type="ECO:0000256" key="6">
    <source>
        <dbReference type="ARBA" id="ARBA00022692"/>
    </source>
</evidence>
<name>A0A5C8ZTS7_9GAMM</name>
<dbReference type="GO" id="GO:0015031">
    <property type="term" value="P:protein transport"/>
    <property type="evidence" value="ECO:0007669"/>
    <property type="project" value="UniProtKB-KW"/>
</dbReference>
<sequence length="289" mass="32124">MQAIASNGIDQPMKLALGVALALHVALLLGVSFDAVTDDEHYRPQIDVTLARRPAEQAPDDATHVAQVNQLGSGETSERAEISSQASPTLFNPEPAQQALSPRELREQRNQHERQLATIAEAERRLAEAQAAEEQMDSAMLGISPEVDELTRELANLEATRDKQAANYSNMPRVRRLTSLSTRESIDAAYLHDWRQRVEAVGNQYYPEASIRYGIYGSLRLLVVIDHSGHLEDIRVLSSSGYALLDEAAIKIVRMASPYAPFPPELRATTDKLEIIRTWQFQENRLSSG</sequence>
<dbReference type="PANTHER" id="PTHR33446:SF11">
    <property type="entry name" value="TONB3"/>
    <property type="match status" value="1"/>
</dbReference>
<evidence type="ECO:0000256" key="1">
    <source>
        <dbReference type="ARBA" id="ARBA00004383"/>
    </source>
</evidence>
<feature type="domain" description="TonB C-terminal" evidence="11">
    <location>
        <begin position="191"/>
        <end position="288"/>
    </location>
</feature>
<evidence type="ECO:0000313" key="12">
    <source>
        <dbReference type="EMBL" id="TXS90671.1"/>
    </source>
</evidence>
<proteinExistence type="inferred from homology"/>
<evidence type="ECO:0000256" key="9">
    <source>
        <dbReference type="ARBA" id="ARBA00023136"/>
    </source>
</evidence>
<dbReference type="Gene3D" id="3.30.1150.10">
    <property type="match status" value="1"/>
</dbReference>
<accession>A0A5C8ZTS7</accession>
<evidence type="ECO:0000256" key="7">
    <source>
        <dbReference type="ARBA" id="ARBA00022927"/>
    </source>
</evidence>
<comment type="similarity">
    <text evidence="2">Belongs to the TonB family.</text>
</comment>
<keyword evidence="8" id="KW-1133">Transmembrane helix</keyword>
<feature type="region of interest" description="Disordered" evidence="10">
    <location>
        <begin position="70"/>
        <end position="108"/>
    </location>
</feature>
<dbReference type="RefSeq" id="WP_148069669.1">
    <property type="nucleotide sequence ID" value="NZ_VRZA01000007.1"/>
</dbReference>
<dbReference type="PANTHER" id="PTHR33446">
    <property type="entry name" value="PROTEIN TONB-RELATED"/>
    <property type="match status" value="1"/>
</dbReference>
<evidence type="ECO:0000256" key="8">
    <source>
        <dbReference type="ARBA" id="ARBA00022989"/>
    </source>
</evidence>
<evidence type="ECO:0000313" key="13">
    <source>
        <dbReference type="Proteomes" id="UP000321039"/>
    </source>
</evidence>
<evidence type="ECO:0000256" key="2">
    <source>
        <dbReference type="ARBA" id="ARBA00006555"/>
    </source>
</evidence>
<evidence type="ECO:0000256" key="5">
    <source>
        <dbReference type="ARBA" id="ARBA00022519"/>
    </source>
</evidence>
<evidence type="ECO:0000256" key="3">
    <source>
        <dbReference type="ARBA" id="ARBA00022448"/>
    </source>
</evidence>
<protein>
    <submittedName>
        <fullName evidence="12">Energy transducer TonB</fullName>
    </submittedName>
</protein>
<keyword evidence="13" id="KW-1185">Reference proteome</keyword>
<evidence type="ECO:0000256" key="4">
    <source>
        <dbReference type="ARBA" id="ARBA00022475"/>
    </source>
</evidence>
<dbReference type="NCBIfam" id="TIGR01352">
    <property type="entry name" value="tonB_Cterm"/>
    <property type="match status" value="1"/>
</dbReference>
<dbReference type="GO" id="GO:0098797">
    <property type="term" value="C:plasma membrane protein complex"/>
    <property type="evidence" value="ECO:0007669"/>
    <property type="project" value="TreeGrafter"/>
</dbReference>
<comment type="subcellular location">
    <subcellularLocation>
        <location evidence="1">Cell inner membrane</location>
        <topology evidence="1">Single-pass membrane protein</topology>
        <orientation evidence="1">Periplasmic side</orientation>
    </subcellularLocation>
</comment>
<dbReference type="Pfam" id="PF03544">
    <property type="entry name" value="TonB_C"/>
    <property type="match status" value="1"/>
</dbReference>
<dbReference type="InterPro" id="IPR051045">
    <property type="entry name" value="TonB-dependent_transducer"/>
</dbReference>
<organism evidence="12 13">
    <name type="scientific">Parahaliea maris</name>
    <dbReference type="NCBI Taxonomy" id="2716870"/>
    <lineage>
        <taxon>Bacteria</taxon>
        <taxon>Pseudomonadati</taxon>
        <taxon>Pseudomonadota</taxon>
        <taxon>Gammaproteobacteria</taxon>
        <taxon>Cellvibrionales</taxon>
        <taxon>Halieaceae</taxon>
        <taxon>Parahaliea</taxon>
    </lineage>
</organism>
<dbReference type="InterPro" id="IPR037682">
    <property type="entry name" value="TonB_C"/>
</dbReference>
<dbReference type="GO" id="GO:0031992">
    <property type="term" value="F:energy transducer activity"/>
    <property type="evidence" value="ECO:0007669"/>
    <property type="project" value="TreeGrafter"/>
</dbReference>
<evidence type="ECO:0000259" key="11">
    <source>
        <dbReference type="PROSITE" id="PS52015"/>
    </source>
</evidence>
<comment type="caution">
    <text evidence="12">The sequence shown here is derived from an EMBL/GenBank/DDBJ whole genome shotgun (WGS) entry which is preliminary data.</text>
</comment>
<reference evidence="12 13" key="1">
    <citation type="submission" date="2019-08" db="EMBL/GenBank/DDBJ databases">
        <title>Parahaliea maris sp. nov., isolated from the surface seawater.</title>
        <authorList>
            <person name="Liu Y."/>
        </authorList>
    </citation>
    <scope>NUCLEOTIDE SEQUENCE [LARGE SCALE GENOMIC DNA]</scope>
    <source>
        <strain evidence="12 13">HSLHS9</strain>
    </source>
</reference>
<dbReference type="SUPFAM" id="SSF74653">
    <property type="entry name" value="TolA/TonB C-terminal domain"/>
    <property type="match status" value="1"/>
</dbReference>
<dbReference type="GO" id="GO:0055085">
    <property type="term" value="P:transmembrane transport"/>
    <property type="evidence" value="ECO:0007669"/>
    <property type="project" value="InterPro"/>
</dbReference>
<evidence type="ECO:0000256" key="10">
    <source>
        <dbReference type="SAM" id="MobiDB-lite"/>
    </source>
</evidence>
<keyword evidence="9" id="KW-0472">Membrane</keyword>
<dbReference type="EMBL" id="VRZA01000007">
    <property type="protein sequence ID" value="TXS90671.1"/>
    <property type="molecule type" value="Genomic_DNA"/>
</dbReference>
<gene>
    <name evidence="12" type="ORF">FV139_16960</name>
</gene>
<keyword evidence="4" id="KW-1003">Cell membrane</keyword>
<keyword evidence="3" id="KW-0813">Transport</keyword>
<keyword evidence="5" id="KW-0997">Cell inner membrane</keyword>
<dbReference type="AlphaFoldDB" id="A0A5C8ZTS7"/>
<keyword evidence="7" id="KW-0653">Protein transport</keyword>